<organism evidence="1 2">
    <name type="scientific">Paenibacillus baimaensis</name>
    <dbReference type="NCBI Taxonomy" id="2982185"/>
    <lineage>
        <taxon>Bacteria</taxon>
        <taxon>Bacillati</taxon>
        <taxon>Bacillota</taxon>
        <taxon>Bacilli</taxon>
        <taxon>Bacillales</taxon>
        <taxon>Paenibacillaceae</taxon>
        <taxon>Paenibacillus</taxon>
    </lineage>
</organism>
<proteinExistence type="predicted"/>
<evidence type="ECO:0000313" key="1">
    <source>
        <dbReference type="EMBL" id="MCU6790527.1"/>
    </source>
</evidence>
<dbReference type="EMBL" id="JAOQIO010000001">
    <property type="protein sequence ID" value="MCU6790527.1"/>
    <property type="molecule type" value="Genomic_DNA"/>
</dbReference>
<reference evidence="1 2" key="1">
    <citation type="submission" date="2022-09" db="EMBL/GenBank/DDBJ databases">
        <authorList>
            <person name="Han X.L."/>
            <person name="Wang Q."/>
            <person name="Lu T."/>
        </authorList>
    </citation>
    <scope>NUCLEOTIDE SEQUENCE [LARGE SCALE GENOMIC DNA]</scope>
    <source>
        <strain evidence="1 2">WQ 127069</strain>
    </source>
</reference>
<name>A0ABT2U9F6_9BACL</name>
<accession>A0ABT2U9F6</accession>
<protein>
    <submittedName>
        <fullName evidence="1">Uncharacterized protein</fullName>
    </submittedName>
</protein>
<keyword evidence="2" id="KW-1185">Reference proteome</keyword>
<sequence>MIMLSSSEFAEQTFFVSFIPEFAEQTYVFIVTKKTNPYNDAASSSDYLLFIELARWVRN</sequence>
<dbReference type="Proteomes" id="UP001652445">
    <property type="component" value="Unassembled WGS sequence"/>
</dbReference>
<comment type="caution">
    <text evidence="1">The sequence shown here is derived from an EMBL/GenBank/DDBJ whole genome shotgun (WGS) entry which is preliminary data.</text>
</comment>
<evidence type="ECO:0000313" key="2">
    <source>
        <dbReference type="Proteomes" id="UP001652445"/>
    </source>
</evidence>
<gene>
    <name evidence="1" type="ORF">OB236_00165</name>
</gene>